<dbReference type="Gene3D" id="3.40.50.12370">
    <property type="match status" value="1"/>
</dbReference>
<dbReference type="RefSeq" id="WP_379733985.1">
    <property type="nucleotide sequence ID" value="NZ_JBHRVV010000001.1"/>
</dbReference>
<evidence type="ECO:0000259" key="2">
    <source>
        <dbReference type="Pfam" id="PF00582"/>
    </source>
</evidence>
<comment type="similarity">
    <text evidence="1">Belongs to the universal stress protein A family.</text>
</comment>
<accession>A0ABV7PEQ5</accession>
<evidence type="ECO:0000313" key="3">
    <source>
        <dbReference type="EMBL" id="MFC3457654.1"/>
    </source>
</evidence>
<dbReference type="CDD" id="cd00293">
    <property type="entry name" value="USP-like"/>
    <property type="match status" value="1"/>
</dbReference>
<dbReference type="InterPro" id="IPR006016">
    <property type="entry name" value="UspA"/>
</dbReference>
<reference evidence="4" key="1">
    <citation type="journal article" date="2019" name="Int. J. Syst. Evol. Microbiol.">
        <title>The Global Catalogue of Microorganisms (GCM) 10K type strain sequencing project: providing services to taxonomists for standard genome sequencing and annotation.</title>
        <authorList>
            <consortium name="The Broad Institute Genomics Platform"/>
            <consortium name="The Broad Institute Genome Sequencing Center for Infectious Disease"/>
            <person name="Wu L."/>
            <person name="Ma J."/>
        </authorList>
    </citation>
    <scope>NUCLEOTIDE SEQUENCE [LARGE SCALE GENOMIC DNA]</scope>
    <source>
        <strain evidence="4">CCM 7480</strain>
    </source>
</reference>
<protein>
    <submittedName>
        <fullName evidence="3">Universal stress protein</fullName>
    </submittedName>
</protein>
<evidence type="ECO:0000256" key="1">
    <source>
        <dbReference type="ARBA" id="ARBA00008791"/>
    </source>
</evidence>
<dbReference type="InterPro" id="IPR006015">
    <property type="entry name" value="Universal_stress_UspA"/>
</dbReference>
<dbReference type="PRINTS" id="PR01438">
    <property type="entry name" value="UNVRSLSTRESS"/>
</dbReference>
<organism evidence="3 4">
    <name type="scientific">Massilia haematophila</name>
    <dbReference type="NCBI Taxonomy" id="457923"/>
    <lineage>
        <taxon>Bacteria</taxon>
        <taxon>Pseudomonadati</taxon>
        <taxon>Pseudomonadota</taxon>
        <taxon>Betaproteobacteria</taxon>
        <taxon>Burkholderiales</taxon>
        <taxon>Oxalobacteraceae</taxon>
        <taxon>Telluria group</taxon>
        <taxon>Massilia</taxon>
    </lineage>
</organism>
<feature type="domain" description="UspA" evidence="2">
    <location>
        <begin position="183"/>
        <end position="309"/>
    </location>
</feature>
<comment type="caution">
    <text evidence="3">The sequence shown here is derived from an EMBL/GenBank/DDBJ whole genome shotgun (WGS) entry which is preliminary data.</text>
</comment>
<sequence length="309" mass="32753">MFERIPIPSEGAAAASRAPAARTELAMGYETILVHVDLSRHARQRIELAAAIGAEHGSHLVGAAMTGIGSAVFPHGYDVPPGTLLASYVEPLARSARRALDDFEAIARRHGVSHESRMICDQVPDGLALLARFADLVVVSQDDPDESLGNTPSAARMPEYVVLNAGRPVLVVPRAAQAPACPRRVLLCWNGSRQASSAMTAALPLLQRADRTILAVFGAADGNDCASDQELADAQAFLGRHGVRTEIARRDPRHAAQHIGGAMLALAAERACDLLVMGCYGHSRFQQLLLGSASSTVLRNAALPVLMAR</sequence>
<proteinExistence type="inferred from homology"/>
<dbReference type="Pfam" id="PF00582">
    <property type="entry name" value="Usp"/>
    <property type="match status" value="1"/>
</dbReference>
<name>A0ABV7PEQ5_9BURK</name>
<dbReference type="Proteomes" id="UP001595665">
    <property type="component" value="Unassembled WGS sequence"/>
</dbReference>
<dbReference type="PANTHER" id="PTHR46268:SF15">
    <property type="entry name" value="UNIVERSAL STRESS PROTEIN HP_0031"/>
    <property type="match status" value="1"/>
</dbReference>
<dbReference type="EMBL" id="JBHRVV010000001">
    <property type="protein sequence ID" value="MFC3457654.1"/>
    <property type="molecule type" value="Genomic_DNA"/>
</dbReference>
<dbReference type="PANTHER" id="PTHR46268">
    <property type="entry name" value="STRESS RESPONSE PROTEIN NHAX"/>
    <property type="match status" value="1"/>
</dbReference>
<dbReference type="SUPFAM" id="SSF52402">
    <property type="entry name" value="Adenine nucleotide alpha hydrolases-like"/>
    <property type="match status" value="2"/>
</dbReference>
<keyword evidence="4" id="KW-1185">Reference proteome</keyword>
<evidence type="ECO:0000313" key="4">
    <source>
        <dbReference type="Proteomes" id="UP001595665"/>
    </source>
</evidence>
<gene>
    <name evidence="3" type="ORF">ACFOPH_05265</name>
</gene>